<dbReference type="InterPro" id="IPR057237">
    <property type="entry name" value="DUF7915"/>
</dbReference>
<evidence type="ECO:0000313" key="5">
    <source>
        <dbReference type="EMBL" id="MPA64893.1"/>
    </source>
</evidence>
<protein>
    <recommendedName>
        <fullName evidence="4">DRBM domain-containing protein</fullName>
    </recommendedName>
</protein>
<dbReference type="InterPro" id="IPR014720">
    <property type="entry name" value="dsRBD_dom"/>
</dbReference>
<dbReference type="PROSITE" id="PS50137">
    <property type="entry name" value="DS_RBD"/>
    <property type="match status" value="1"/>
</dbReference>
<feature type="compositionally biased region" description="Polar residues" evidence="3">
    <location>
        <begin position="452"/>
        <end position="461"/>
    </location>
</feature>
<organism evidence="5">
    <name type="scientific">Davidia involucrata</name>
    <name type="common">Dove tree</name>
    <dbReference type="NCBI Taxonomy" id="16924"/>
    <lineage>
        <taxon>Eukaryota</taxon>
        <taxon>Viridiplantae</taxon>
        <taxon>Streptophyta</taxon>
        <taxon>Embryophyta</taxon>
        <taxon>Tracheophyta</taxon>
        <taxon>Spermatophyta</taxon>
        <taxon>Magnoliopsida</taxon>
        <taxon>eudicotyledons</taxon>
        <taxon>Gunneridae</taxon>
        <taxon>Pentapetalae</taxon>
        <taxon>asterids</taxon>
        <taxon>Cornales</taxon>
        <taxon>Nyssaceae</taxon>
        <taxon>Davidia</taxon>
    </lineage>
</organism>
<dbReference type="Gene3D" id="3.30.160.20">
    <property type="match status" value="1"/>
</dbReference>
<evidence type="ECO:0000256" key="3">
    <source>
        <dbReference type="SAM" id="MobiDB-lite"/>
    </source>
</evidence>
<dbReference type="EMBL" id="GHES01034334">
    <property type="protein sequence ID" value="MPA64893.1"/>
    <property type="molecule type" value="Transcribed_RNA"/>
</dbReference>
<feature type="region of interest" description="Disordered" evidence="3">
    <location>
        <begin position="416"/>
        <end position="488"/>
    </location>
</feature>
<evidence type="ECO:0000256" key="2">
    <source>
        <dbReference type="SAM" id="Coils"/>
    </source>
</evidence>
<dbReference type="PANTHER" id="PTHR33913">
    <property type="entry name" value="ALEURONE LAYER MORPHOGENESIS PROTEIN"/>
    <property type="match status" value="1"/>
</dbReference>
<dbReference type="AlphaFoldDB" id="A0A5B7BBS7"/>
<reference evidence="5" key="1">
    <citation type="submission" date="2019-08" db="EMBL/GenBank/DDBJ databases">
        <title>Reference gene set and small RNA set construction with multiple tissues from Davidia involucrata Baill.</title>
        <authorList>
            <person name="Yang H."/>
            <person name="Zhou C."/>
            <person name="Li G."/>
            <person name="Wang J."/>
            <person name="Gao P."/>
            <person name="Wang M."/>
            <person name="Wang R."/>
            <person name="Zhao Y."/>
        </authorList>
    </citation>
    <scope>NUCLEOTIDE SEQUENCE</scope>
    <source>
        <tissue evidence="5">Mixed with DoveR01_LX</tissue>
    </source>
</reference>
<proteinExistence type="predicted"/>
<keyword evidence="2" id="KW-0175">Coiled coil</keyword>
<dbReference type="Pfam" id="PF25502">
    <property type="entry name" value="DUF7915"/>
    <property type="match status" value="1"/>
</dbReference>
<dbReference type="Pfam" id="PF25500">
    <property type="entry name" value="DUF7913"/>
    <property type="match status" value="1"/>
</dbReference>
<evidence type="ECO:0000259" key="4">
    <source>
        <dbReference type="PROSITE" id="PS50137"/>
    </source>
</evidence>
<sequence>MVEKASGTMDSSSDVGSAEDVVQALLEYLVDPMLPLKSSAREAPSLSQQQLVAKQVHAVVLLYDYYQRRRHPDVEFLGFESFCKLAVTLKPALMAHMKLMHRSDYTELDDLENQISLTEKAIMDACNISLVLDASKDVPSAEGWPISKVAVLLIDSRKENCLLLFSSITQGVWSVIEKDLDVSNATPEGMVEGKHINKRKRITKKRDEMNGDEAGYQQLAYSAVKEATGINQTDLIVLESHVVYSISKEKAAARFYIVQCTQSINEDLQVSIRDAIKSLQGPLVKKSSRSWTVTPVVEYFHVLPYAGIVSDWLSREMFSDGMQDLRVGLGNVDVNSSQRTDNPCNKEIIENRDNSNKNCGVADSVGNETIGANTESPKHEDNSGCHTICLSNSFGGPHGMDVNSSQTTENPCNKEVIENGDNSKKNCRVADSIGNETNGANTESPKQKDNNGCRTICTSDSFGGPRGMDVDDSSVTCPQNEDRSKKTRNPIKVYHHQKRTTSSMENAINASTSGQKVKVEMVDSMVKQSVNECRDEKVDAGNKICSVIPSDQDGMSIDDHALVPIQLNSKYLEKLQVTMASKENALSQTALRVLLRKREKLSRHLRVLEDEIAVCDKNIQTILDGGEDDLALKMEAIIDGCNDVCLKSESQTQYRICQHLEDQGSLQYMKRKRLSEAILTLRNPCQELDDICYENNWTLPTYHVSPSDGGFLANVTVKGMDFDCSGGSDLRSTPREARESAAAQMITKLQNMAGQTQ</sequence>
<dbReference type="Pfam" id="PF14709">
    <property type="entry name" value="DND1_DSRM"/>
    <property type="match status" value="1"/>
</dbReference>
<dbReference type="PANTHER" id="PTHR33913:SF1">
    <property type="entry name" value="DRBM DOMAIN-CONTAINING PROTEIN"/>
    <property type="match status" value="1"/>
</dbReference>
<gene>
    <name evidence="5" type="ORF">Din_034334</name>
</gene>
<feature type="compositionally biased region" description="Polar residues" evidence="3">
    <location>
        <begin position="434"/>
        <end position="444"/>
    </location>
</feature>
<feature type="domain" description="DRBM" evidence="4">
    <location>
        <begin position="683"/>
        <end position="751"/>
    </location>
</feature>
<dbReference type="GO" id="GO:0003723">
    <property type="term" value="F:RNA binding"/>
    <property type="evidence" value="ECO:0007669"/>
    <property type="project" value="UniProtKB-UniRule"/>
</dbReference>
<evidence type="ECO:0000256" key="1">
    <source>
        <dbReference type="PROSITE-ProRule" id="PRU00266"/>
    </source>
</evidence>
<dbReference type="SUPFAM" id="SSF54768">
    <property type="entry name" value="dsRNA-binding domain-like"/>
    <property type="match status" value="1"/>
</dbReference>
<accession>A0A5B7BBS7</accession>
<name>A0A5B7BBS7_DAVIN</name>
<feature type="coiled-coil region" evidence="2">
    <location>
        <begin position="591"/>
        <end position="618"/>
    </location>
</feature>
<keyword evidence="1" id="KW-0694">RNA-binding</keyword>
<dbReference type="InterPro" id="IPR057235">
    <property type="entry name" value="DUF7913"/>
</dbReference>